<evidence type="ECO:0000256" key="1">
    <source>
        <dbReference type="ARBA" id="ARBA00022618"/>
    </source>
</evidence>
<dbReference type="SMART" id="SM01332">
    <property type="entry name" value="Cyclin_C"/>
    <property type="match status" value="1"/>
</dbReference>
<keyword evidence="3" id="KW-0131">Cell cycle</keyword>
<evidence type="ECO:0000313" key="9">
    <source>
        <dbReference type="WBParaSite" id="PSAMB.scaffold3463size18191.g21523.t1"/>
    </source>
</evidence>
<dbReference type="Pfam" id="PF02984">
    <property type="entry name" value="Cyclin_C"/>
    <property type="match status" value="1"/>
</dbReference>
<dbReference type="CDD" id="cd20507">
    <property type="entry name" value="CYCLIN_CCNB1-like_rpt1"/>
    <property type="match status" value="1"/>
</dbReference>
<feature type="domain" description="Cyclin-like" evidence="6">
    <location>
        <begin position="342"/>
        <end position="423"/>
    </location>
</feature>
<feature type="domain" description="Cyclin C-terminal" evidence="7">
    <location>
        <begin position="338"/>
        <end position="456"/>
    </location>
</feature>
<dbReference type="InterPro" id="IPR039361">
    <property type="entry name" value="Cyclin"/>
</dbReference>
<dbReference type="GO" id="GO:0000278">
    <property type="term" value="P:mitotic cell cycle"/>
    <property type="evidence" value="ECO:0007669"/>
    <property type="project" value="UniProtKB-ARBA"/>
</dbReference>
<comment type="similarity">
    <text evidence="4">Belongs to the cyclin family.</text>
</comment>
<evidence type="ECO:0000256" key="3">
    <source>
        <dbReference type="ARBA" id="ARBA00023306"/>
    </source>
</evidence>
<dbReference type="InterPro" id="IPR036915">
    <property type="entry name" value="Cyclin-like_sf"/>
</dbReference>
<accession>A0A914WAG2</accession>
<keyword evidence="1" id="KW-0132">Cell division</keyword>
<evidence type="ECO:0000256" key="5">
    <source>
        <dbReference type="SAM" id="MobiDB-lite"/>
    </source>
</evidence>
<dbReference type="InterPro" id="IPR004367">
    <property type="entry name" value="Cyclin_C-dom"/>
</dbReference>
<dbReference type="InterPro" id="IPR048258">
    <property type="entry name" value="Cyclins_cyclin-box"/>
</dbReference>
<evidence type="ECO:0000313" key="8">
    <source>
        <dbReference type="Proteomes" id="UP000887566"/>
    </source>
</evidence>
<dbReference type="InterPro" id="IPR013763">
    <property type="entry name" value="Cyclin-like_dom"/>
</dbReference>
<evidence type="ECO:0000256" key="2">
    <source>
        <dbReference type="ARBA" id="ARBA00023127"/>
    </source>
</evidence>
<feature type="compositionally biased region" description="Polar residues" evidence="5">
    <location>
        <begin position="1"/>
        <end position="19"/>
    </location>
</feature>
<evidence type="ECO:0000259" key="6">
    <source>
        <dbReference type="SMART" id="SM00385"/>
    </source>
</evidence>
<evidence type="ECO:0000256" key="4">
    <source>
        <dbReference type="RuleBase" id="RU000383"/>
    </source>
</evidence>
<keyword evidence="2 4" id="KW-0195">Cyclin</keyword>
<dbReference type="GO" id="GO:0051301">
    <property type="term" value="P:cell division"/>
    <property type="evidence" value="ECO:0007669"/>
    <property type="project" value="UniProtKB-KW"/>
</dbReference>
<evidence type="ECO:0000259" key="7">
    <source>
        <dbReference type="SMART" id="SM01332"/>
    </source>
</evidence>
<feature type="domain" description="Cyclin-like" evidence="6">
    <location>
        <begin position="245"/>
        <end position="329"/>
    </location>
</feature>
<dbReference type="PROSITE" id="PS00292">
    <property type="entry name" value="CYCLINS"/>
    <property type="match status" value="1"/>
</dbReference>
<sequence length="467" mass="52462">MLSLRNRNIPASDNSQQENGPKKAGDGVAPVKRNALFDKANRPALAVNTKESLLLDGSKPITGTNVFTNKTDLLKVPENEAKFRKPLTRANARDNGSDEHKPTGLVSRSSSFANSEKLSLKTQNGAGIDLDRLVRPTLTSLRRQNGSSTIRESIAVKKQPVEVKEDGGEESMVSADSTPILEKASYSTAMIPDIDAEDTNNPLQAADYVQDIYKYLFWLETRQPIREDFLKSYAITARMRSILTDWLVQVHLRFHLLSETLHMTVLLLDRFLQTAQVPKDQLQLVGVTCMFIASKYEEMYAPEISDFVYITDNTYTKREILRMEMKIFSTLKYNIGRPHSIHFLRRFSKAFGADAETHTLAKYLSEAALIEYSLCHLLPSEIAAAALWLAVYLRDQGSWDAKMVHYSRYSNEGLKETLRRLAKSVSKAHKGTSKLQAVRNKYSTTKFLGMANLSSAQLDKLDSIANS</sequence>
<dbReference type="WBParaSite" id="PSAMB.scaffold3463size18191.g21523.t1">
    <property type="protein sequence ID" value="PSAMB.scaffold3463size18191.g21523.t1"/>
    <property type="gene ID" value="PSAMB.scaffold3463size18191.g21523"/>
</dbReference>
<dbReference type="Gene3D" id="1.10.472.10">
    <property type="entry name" value="Cyclin-like"/>
    <property type="match status" value="2"/>
</dbReference>
<dbReference type="SUPFAM" id="SSF47954">
    <property type="entry name" value="Cyclin-like"/>
    <property type="match status" value="2"/>
</dbReference>
<dbReference type="InterPro" id="IPR006671">
    <property type="entry name" value="Cyclin_N"/>
</dbReference>
<dbReference type="PANTHER" id="PTHR10177">
    <property type="entry name" value="CYCLINS"/>
    <property type="match status" value="1"/>
</dbReference>
<feature type="region of interest" description="Disordered" evidence="5">
    <location>
        <begin position="85"/>
        <end position="116"/>
    </location>
</feature>
<reference evidence="9" key="1">
    <citation type="submission" date="2022-11" db="UniProtKB">
        <authorList>
            <consortium name="WormBaseParasite"/>
        </authorList>
    </citation>
    <scope>IDENTIFICATION</scope>
</reference>
<feature type="compositionally biased region" description="Basic and acidic residues" evidence="5">
    <location>
        <begin position="91"/>
        <end position="102"/>
    </location>
</feature>
<protein>
    <submittedName>
        <fullName evidence="9">Cyclin N-terminal domain-containing protein</fullName>
    </submittedName>
</protein>
<name>A0A914WAG2_9BILA</name>
<keyword evidence="8" id="KW-1185">Reference proteome</keyword>
<dbReference type="Pfam" id="PF00134">
    <property type="entry name" value="Cyclin_N"/>
    <property type="match status" value="1"/>
</dbReference>
<dbReference type="CDD" id="cd20509">
    <property type="entry name" value="CYCLIN_CCNB1-like_rpt2"/>
    <property type="match status" value="1"/>
</dbReference>
<feature type="region of interest" description="Disordered" evidence="5">
    <location>
        <begin position="1"/>
        <end position="34"/>
    </location>
</feature>
<dbReference type="AlphaFoldDB" id="A0A914WAG2"/>
<proteinExistence type="inferred from homology"/>
<organism evidence="8 9">
    <name type="scientific">Plectus sambesii</name>
    <dbReference type="NCBI Taxonomy" id="2011161"/>
    <lineage>
        <taxon>Eukaryota</taxon>
        <taxon>Metazoa</taxon>
        <taxon>Ecdysozoa</taxon>
        <taxon>Nematoda</taxon>
        <taxon>Chromadorea</taxon>
        <taxon>Plectida</taxon>
        <taxon>Plectina</taxon>
        <taxon>Plectoidea</taxon>
        <taxon>Plectidae</taxon>
        <taxon>Plectus</taxon>
    </lineage>
</organism>
<dbReference type="SMART" id="SM00385">
    <property type="entry name" value="CYCLIN"/>
    <property type="match status" value="2"/>
</dbReference>
<feature type="compositionally biased region" description="Polar residues" evidence="5">
    <location>
        <begin position="106"/>
        <end position="116"/>
    </location>
</feature>
<dbReference type="FunFam" id="1.10.472.10:FF:000001">
    <property type="entry name" value="G2/mitotic-specific cyclin"/>
    <property type="match status" value="1"/>
</dbReference>
<dbReference type="Proteomes" id="UP000887566">
    <property type="component" value="Unplaced"/>
</dbReference>